<organism evidence="1 2">
    <name type="scientific">Thelephora ganbajun</name>
    <name type="common">Ganba fungus</name>
    <dbReference type="NCBI Taxonomy" id="370292"/>
    <lineage>
        <taxon>Eukaryota</taxon>
        <taxon>Fungi</taxon>
        <taxon>Dikarya</taxon>
        <taxon>Basidiomycota</taxon>
        <taxon>Agaricomycotina</taxon>
        <taxon>Agaricomycetes</taxon>
        <taxon>Thelephorales</taxon>
        <taxon>Thelephoraceae</taxon>
        <taxon>Thelephora</taxon>
    </lineage>
</organism>
<sequence length="166" mass="18264">MTSTYLQVIFPIRDNVMNILDLIYTAFSQCFTELRGIWGTREILPKLATIPDDLLSTGDLPFTSGALAAMHEGSLNGSKVCVGKVRLYSNGDPQKMKKARYPSLSFSSSDPPKLLLPTDNIVLFLGAAIDSPQLVSVWMPDGSLTEWINEHQGKVDSLSNMMSPRV</sequence>
<proteinExistence type="predicted"/>
<reference evidence="1" key="2">
    <citation type="journal article" date="2020" name="Nat. Commun.">
        <title>Large-scale genome sequencing of mycorrhizal fungi provides insights into the early evolution of symbiotic traits.</title>
        <authorList>
            <person name="Miyauchi S."/>
            <person name="Kiss E."/>
            <person name="Kuo A."/>
            <person name="Drula E."/>
            <person name="Kohler A."/>
            <person name="Sanchez-Garcia M."/>
            <person name="Morin E."/>
            <person name="Andreopoulos B."/>
            <person name="Barry K.W."/>
            <person name="Bonito G."/>
            <person name="Buee M."/>
            <person name="Carver A."/>
            <person name="Chen C."/>
            <person name="Cichocki N."/>
            <person name="Clum A."/>
            <person name="Culley D."/>
            <person name="Crous P.W."/>
            <person name="Fauchery L."/>
            <person name="Girlanda M."/>
            <person name="Hayes R.D."/>
            <person name="Keri Z."/>
            <person name="LaButti K."/>
            <person name="Lipzen A."/>
            <person name="Lombard V."/>
            <person name="Magnuson J."/>
            <person name="Maillard F."/>
            <person name="Murat C."/>
            <person name="Nolan M."/>
            <person name="Ohm R.A."/>
            <person name="Pangilinan J."/>
            <person name="Pereira M.F."/>
            <person name="Perotto S."/>
            <person name="Peter M."/>
            <person name="Pfister S."/>
            <person name="Riley R."/>
            <person name="Sitrit Y."/>
            <person name="Stielow J.B."/>
            <person name="Szollosi G."/>
            <person name="Zifcakova L."/>
            <person name="Stursova M."/>
            <person name="Spatafora J.W."/>
            <person name="Tedersoo L."/>
            <person name="Vaario L.M."/>
            <person name="Yamada A."/>
            <person name="Yan M."/>
            <person name="Wang P."/>
            <person name="Xu J."/>
            <person name="Bruns T."/>
            <person name="Baldrian P."/>
            <person name="Vilgalys R."/>
            <person name="Dunand C."/>
            <person name="Henrissat B."/>
            <person name="Grigoriev I.V."/>
            <person name="Hibbett D."/>
            <person name="Nagy L.G."/>
            <person name="Martin F.M."/>
        </authorList>
    </citation>
    <scope>NUCLEOTIDE SEQUENCE</scope>
    <source>
        <strain evidence="1">P2</strain>
    </source>
</reference>
<dbReference type="Proteomes" id="UP000886501">
    <property type="component" value="Unassembled WGS sequence"/>
</dbReference>
<name>A0ACB6Z3K6_THEGA</name>
<dbReference type="EMBL" id="MU118145">
    <property type="protein sequence ID" value="KAF9644345.1"/>
    <property type="molecule type" value="Genomic_DNA"/>
</dbReference>
<gene>
    <name evidence="1" type="ORF">BDM02DRAFT_3190699</name>
</gene>
<evidence type="ECO:0000313" key="1">
    <source>
        <dbReference type="EMBL" id="KAF9644345.1"/>
    </source>
</evidence>
<comment type="caution">
    <text evidence="1">The sequence shown here is derived from an EMBL/GenBank/DDBJ whole genome shotgun (WGS) entry which is preliminary data.</text>
</comment>
<evidence type="ECO:0000313" key="2">
    <source>
        <dbReference type="Proteomes" id="UP000886501"/>
    </source>
</evidence>
<reference evidence="1" key="1">
    <citation type="submission" date="2019-10" db="EMBL/GenBank/DDBJ databases">
        <authorList>
            <consortium name="DOE Joint Genome Institute"/>
            <person name="Kuo A."/>
            <person name="Miyauchi S."/>
            <person name="Kiss E."/>
            <person name="Drula E."/>
            <person name="Kohler A."/>
            <person name="Sanchez-Garcia M."/>
            <person name="Andreopoulos B."/>
            <person name="Barry K.W."/>
            <person name="Bonito G."/>
            <person name="Buee M."/>
            <person name="Carver A."/>
            <person name="Chen C."/>
            <person name="Cichocki N."/>
            <person name="Clum A."/>
            <person name="Culley D."/>
            <person name="Crous P.W."/>
            <person name="Fauchery L."/>
            <person name="Girlanda M."/>
            <person name="Hayes R."/>
            <person name="Keri Z."/>
            <person name="Labutti K."/>
            <person name="Lipzen A."/>
            <person name="Lombard V."/>
            <person name="Magnuson J."/>
            <person name="Maillard F."/>
            <person name="Morin E."/>
            <person name="Murat C."/>
            <person name="Nolan M."/>
            <person name="Ohm R."/>
            <person name="Pangilinan J."/>
            <person name="Pereira M."/>
            <person name="Perotto S."/>
            <person name="Peter M."/>
            <person name="Riley R."/>
            <person name="Sitrit Y."/>
            <person name="Stielow B."/>
            <person name="Szollosi G."/>
            <person name="Zifcakova L."/>
            <person name="Stursova M."/>
            <person name="Spatafora J.W."/>
            <person name="Tedersoo L."/>
            <person name="Vaario L.-M."/>
            <person name="Yamada A."/>
            <person name="Yan M."/>
            <person name="Wang P."/>
            <person name="Xu J."/>
            <person name="Bruns T."/>
            <person name="Baldrian P."/>
            <person name="Vilgalys R."/>
            <person name="Henrissat B."/>
            <person name="Grigoriev I.V."/>
            <person name="Hibbett D."/>
            <person name="Nagy L.G."/>
            <person name="Martin F.M."/>
        </authorList>
    </citation>
    <scope>NUCLEOTIDE SEQUENCE</scope>
    <source>
        <strain evidence="1">P2</strain>
    </source>
</reference>
<protein>
    <submittedName>
        <fullName evidence="1">Uncharacterized protein</fullName>
    </submittedName>
</protein>
<accession>A0ACB6Z3K6</accession>
<keyword evidence="2" id="KW-1185">Reference proteome</keyword>